<protein>
    <submittedName>
        <fullName evidence="1">Uncharacterized protein</fullName>
    </submittedName>
</protein>
<sequence length="123" mass="14722">MRIRELLENRDFSDLDFVKKDGNAQELDYDLVEDLVHYMNEDDDAYRRHLYPVISKCVDSMKANRKTDASVFKNAVSECYKTYIKKFPIRQLQDSLEDDLLKEACKKMYEETCKHFEEGKYKD</sequence>
<gene>
    <name evidence="2" type="ORF">UFOVP181_269</name>
    <name evidence="1" type="ORF">UFOVP57_370</name>
</gene>
<dbReference type="EMBL" id="LR798231">
    <property type="protein sequence ID" value="CAB5208966.1"/>
    <property type="molecule type" value="Genomic_DNA"/>
</dbReference>
<reference evidence="1" key="1">
    <citation type="submission" date="2020-04" db="EMBL/GenBank/DDBJ databases">
        <authorList>
            <person name="Chiriac C."/>
            <person name="Salcher M."/>
            <person name="Ghai R."/>
            <person name="Kavagutti S V."/>
        </authorList>
    </citation>
    <scope>NUCLEOTIDE SEQUENCE</scope>
</reference>
<name>A0A6J5L1M5_9CAUD</name>
<proteinExistence type="predicted"/>
<accession>A0A6J5L1M5</accession>
<evidence type="ECO:0000313" key="1">
    <source>
        <dbReference type="EMBL" id="CAB4125969.1"/>
    </source>
</evidence>
<dbReference type="EMBL" id="LR796187">
    <property type="protein sequence ID" value="CAB4125969.1"/>
    <property type="molecule type" value="Genomic_DNA"/>
</dbReference>
<evidence type="ECO:0000313" key="2">
    <source>
        <dbReference type="EMBL" id="CAB5208966.1"/>
    </source>
</evidence>
<organism evidence="1">
    <name type="scientific">uncultured Caudovirales phage</name>
    <dbReference type="NCBI Taxonomy" id="2100421"/>
    <lineage>
        <taxon>Viruses</taxon>
        <taxon>Duplodnaviria</taxon>
        <taxon>Heunggongvirae</taxon>
        <taxon>Uroviricota</taxon>
        <taxon>Caudoviricetes</taxon>
        <taxon>Peduoviridae</taxon>
        <taxon>Maltschvirus</taxon>
        <taxon>Maltschvirus maltsch</taxon>
    </lineage>
</organism>